<evidence type="ECO:0000313" key="1">
    <source>
        <dbReference type="EMBL" id="CAB4015694.1"/>
    </source>
</evidence>
<dbReference type="OrthoDB" id="8958038at2759"/>
<organism evidence="1 2">
    <name type="scientific">Paramuricea clavata</name>
    <name type="common">Red gorgonian</name>
    <name type="synonym">Violescent sea-whip</name>
    <dbReference type="NCBI Taxonomy" id="317549"/>
    <lineage>
        <taxon>Eukaryota</taxon>
        <taxon>Metazoa</taxon>
        <taxon>Cnidaria</taxon>
        <taxon>Anthozoa</taxon>
        <taxon>Octocorallia</taxon>
        <taxon>Malacalcyonacea</taxon>
        <taxon>Plexauridae</taxon>
        <taxon>Paramuricea</taxon>
    </lineage>
</organism>
<dbReference type="PANTHER" id="PTHR47331:SF1">
    <property type="entry name" value="GAG-LIKE PROTEIN"/>
    <property type="match status" value="1"/>
</dbReference>
<dbReference type="AlphaFoldDB" id="A0A6S7IAH4"/>
<dbReference type="EMBL" id="CACRXK020008809">
    <property type="protein sequence ID" value="CAB4015694.1"/>
    <property type="molecule type" value="Genomic_DNA"/>
</dbReference>
<dbReference type="Proteomes" id="UP001152795">
    <property type="component" value="Unassembled WGS sequence"/>
</dbReference>
<proteinExistence type="predicted"/>
<dbReference type="PANTHER" id="PTHR47331">
    <property type="entry name" value="PHD-TYPE DOMAIN-CONTAINING PROTEIN"/>
    <property type="match status" value="1"/>
</dbReference>
<dbReference type="Pfam" id="PF18701">
    <property type="entry name" value="DUF5641"/>
    <property type="match status" value="1"/>
</dbReference>
<accession>A0A6S7IAH4</accession>
<protein>
    <submittedName>
        <fullName evidence="1">Uncharacterized protein</fullName>
    </submittedName>
</protein>
<gene>
    <name evidence="1" type="ORF">PACLA_8A047862</name>
</gene>
<sequence>MVFPPGNFDEETVIGRRRWKQAQILATHFWNRWIEEYLTTLHVRQRWLKSQRSVRVGDLVLVSDKRIPRGLWPIALITRVFPGPDGKIRTVELKTKDSVYVRPIVKICLLEENES</sequence>
<comment type="caution">
    <text evidence="1">The sequence shown here is derived from an EMBL/GenBank/DDBJ whole genome shotgun (WGS) entry which is preliminary data.</text>
</comment>
<reference evidence="1" key="1">
    <citation type="submission" date="2020-04" db="EMBL/GenBank/DDBJ databases">
        <authorList>
            <person name="Alioto T."/>
            <person name="Alioto T."/>
            <person name="Gomez Garrido J."/>
        </authorList>
    </citation>
    <scope>NUCLEOTIDE SEQUENCE</scope>
    <source>
        <strain evidence="1">A484AB</strain>
    </source>
</reference>
<keyword evidence="2" id="KW-1185">Reference proteome</keyword>
<dbReference type="InterPro" id="IPR040676">
    <property type="entry name" value="DUF5641"/>
</dbReference>
<evidence type="ECO:0000313" key="2">
    <source>
        <dbReference type="Proteomes" id="UP001152795"/>
    </source>
</evidence>
<name>A0A6S7IAH4_PARCT</name>